<evidence type="ECO:0000313" key="2">
    <source>
        <dbReference type="Proteomes" id="UP000290288"/>
    </source>
</evidence>
<name>A0A4Q2D2K5_9AGAR</name>
<comment type="caution">
    <text evidence="1">The sequence shown here is derived from an EMBL/GenBank/DDBJ whole genome shotgun (WGS) entry which is preliminary data.</text>
</comment>
<dbReference type="AlphaFoldDB" id="A0A4Q2D2K5"/>
<dbReference type="EMBL" id="SDEE01001200">
    <property type="protein sequence ID" value="RXW12561.1"/>
    <property type="molecule type" value="Genomic_DNA"/>
</dbReference>
<protein>
    <submittedName>
        <fullName evidence="1">Uncharacterized protein</fullName>
    </submittedName>
</protein>
<accession>A0A4Q2D2K5</accession>
<dbReference type="Proteomes" id="UP000290288">
    <property type="component" value="Unassembled WGS sequence"/>
</dbReference>
<gene>
    <name evidence="1" type="ORF">EST38_g13293</name>
</gene>
<evidence type="ECO:0000313" key="1">
    <source>
        <dbReference type="EMBL" id="RXW12561.1"/>
    </source>
</evidence>
<reference evidence="1 2" key="1">
    <citation type="submission" date="2019-01" db="EMBL/GenBank/DDBJ databases">
        <title>Draft genome sequence of Psathyrella aberdarensis IHI B618.</title>
        <authorList>
            <person name="Buettner E."/>
            <person name="Kellner H."/>
        </authorList>
    </citation>
    <scope>NUCLEOTIDE SEQUENCE [LARGE SCALE GENOMIC DNA]</scope>
    <source>
        <strain evidence="1 2">IHI B618</strain>
    </source>
</reference>
<proteinExistence type="predicted"/>
<keyword evidence="2" id="KW-1185">Reference proteome</keyword>
<sequence length="61" mass="6985">MLSALIKAQLSFNETVLLLLEEMEAEELQQKGSMRPGGRVVLDDLGDRVWLEQFRYAMDSL</sequence>
<organism evidence="1 2">
    <name type="scientific">Candolleomyces aberdarensis</name>
    <dbReference type="NCBI Taxonomy" id="2316362"/>
    <lineage>
        <taxon>Eukaryota</taxon>
        <taxon>Fungi</taxon>
        <taxon>Dikarya</taxon>
        <taxon>Basidiomycota</taxon>
        <taxon>Agaricomycotina</taxon>
        <taxon>Agaricomycetes</taxon>
        <taxon>Agaricomycetidae</taxon>
        <taxon>Agaricales</taxon>
        <taxon>Agaricineae</taxon>
        <taxon>Psathyrellaceae</taxon>
        <taxon>Candolleomyces</taxon>
    </lineage>
</organism>